<evidence type="ECO:0000259" key="16">
    <source>
        <dbReference type="PROSITE" id="PS52040"/>
    </source>
</evidence>
<feature type="compositionally biased region" description="Basic and acidic residues" evidence="14">
    <location>
        <begin position="479"/>
        <end position="488"/>
    </location>
</feature>
<keyword evidence="5" id="KW-0479">Metal-binding</keyword>
<dbReference type="PRINTS" id="PR01158">
    <property type="entry name" value="TOPISMRASEII"/>
</dbReference>
<dbReference type="InterPro" id="IPR013760">
    <property type="entry name" value="Topo_IIA-like_dom_sf"/>
</dbReference>
<dbReference type="PANTHER" id="PTHR10169:SF38">
    <property type="entry name" value="DNA TOPOISOMERASE 2"/>
    <property type="match status" value="1"/>
</dbReference>
<dbReference type="PROSITE" id="PS00177">
    <property type="entry name" value="TOPOISOMERASE_II"/>
    <property type="match status" value="1"/>
</dbReference>
<dbReference type="CDD" id="cd03481">
    <property type="entry name" value="TopoIIA_Trans_ScTopoIIA"/>
    <property type="match status" value="1"/>
</dbReference>
<dbReference type="Pfam" id="PF00521">
    <property type="entry name" value="DNA_topoisoIV"/>
    <property type="match status" value="1"/>
</dbReference>
<dbReference type="CDD" id="cd16930">
    <property type="entry name" value="HATPase_TopII-like"/>
    <property type="match status" value="1"/>
</dbReference>
<dbReference type="PRINTS" id="PR00418">
    <property type="entry name" value="TPI2FAMILY"/>
</dbReference>
<dbReference type="InterPro" id="IPR001154">
    <property type="entry name" value="TopoII_euk"/>
</dbReference>
<comment type="cofactor">
    <cofactor evidence="2">
        <name>Ca(2+)</name>
        <dbReference type="ChEBI" id="CHEBI:29108"/>
    </cofactor>
</comment>
<dbReference type="Gene3D" id="3.90.199.10">
    <property type="entry name" value="Topoisomerase II, domain 5"/>
    <property type="match status" value="1"/>
</dbReference>
<dbReference type="Gene3D" id="3.30.565.10">
    <property type="entry name" value="Histidine kinase-like ATPase, C-terminal domain"/>
    <property type="match status" value="1"/>
</dbReference>
<evidence type="ECO:0000313" key="17">
    <source>
        <dbReference type="Proteomes" id="UP001652625"/>
    </source>
</evidence>
<evidence type="ECO:0000256" key="3">
    <source>
        <dbReference type="ARBA" id="ARBA00001946"/>
    </source>
</evidence>
<feature type="compositionally biased region" description="Basic and acidic residues" evidence="14">
    <location>
        <begin position="1461"/>
        <end position="1478"/>
    </location>
</feature>
<evidence type="ECO:0000313" key="18">
    <source>
        <dbReference type="RefSeq" id="XP_065661521.1"/>
    </source>
</evidence>
<evidence type="ECO:0000256" key="9">
    <source>
        <dbReference type="ARBA" id="ARBA00023029"/>
    </source>
</evidence>
<dbReference type="Gene3D" id="3.30.1490.30">
    <property type="match status" value="1"/>
</dbReference>
<dbReference type="InterPro" id="IPR031660">
    <property type="entry name" value="TOPRIM_C"/>
</dbReference>
<feature type="compositionally biased region" description="Basic and acidic residues" evidence="14">
    <location>
        <begin position="1305"/>
        <end position="1316"/>
    </location>
</feature>
<protein>
    <recommendedName>
        <fullName evidence="13">DNA topoisomerase 2</fullName>
        <ecNumber evidence="13">5.6.2.2</ecNumber>
    </recommendedName>
</protein>
<feature type="domain" description="Topo IIA-type catalytic" evidence="16">
    <location>
        <begin position="756"/>
        <end position="1210"/>
    </location>
</feature>
<dbReference type="CDD" id="cd03365">
    <property type="entry name" value="TOPRIM_TopoIIA"/>
    <property type="match status" value="1"/>
</dbReference>
<dbReference type="InterPro" id="IPR002205">
    <property type="entry name" value="Topo_IIA_dom_A"/>
</dbReference>
<evidence type="ECO:0000256" key="14">
    <source>
        <dbReference type="SAM" id="MobiDB-lite"/>
    </source>
</evidence>
<dbReference type="PROSITE" id="PS52040">
    <property type="entry name" value="TOPO_IIA"/>
    <property type="match status" value="1"/>
</dbReference>
<dbReference type="Pfam" id="PF16898">
    <property type="entry name" value="TOPRIM_C"/>
    <property type="match status" value="1"/>
</dbReference>
<keyword evidence="10 12" id="KW-0238">DNA-binding</keyword>
<feature type="region of interest" description="Disordered" evidence="14">
    <location>
        <begin position="1374"/>
        <end position="1624"/>
    </location>
</feature>
<reference evidence="18" key="1">
    <citation type="submission" date="2025-08" db="UniProtKB">
        <authorList>
            <consortium name="RefSeq"/>
        </authorList>
    </citation>
    <scope>IDENTIFICATION</scope>
</reference>
<feature type="region of interest" description="Disordered" evidence="14">
    <location>
        <begin position="1274"/>
        <end position="1349"/>
    </location>
</feature>
<dbReference type="InterPro" id="IPR001241">
    <property type="entry name" value="Topo_IIA"/>
</dbReference>
<feature type="active site" description="O-(5'-phospho-DNA)-tyrosine intermediate" evidence="12">
    <location>
        <position position="846"/>
    </location>
</feature>
<comment type="cofactor">
    <cofactor evidence="3">
        <name>Mg(2+)</name>
        <dbReference type="ChEBI" id="CHEBI:18420"/>
    </cofactor>
</comment>
<dbReference type="GeneID" id="100214280"/>
<dbReference type="Gene3D" id="3.30.1360.40">
    <property type="match status" value="1"/>
</dbReference>
<feature type="compositionally biased region" description="Basic residues" evidence="14">
    <location>
        <begin position="1530"/>
        <end position="1540"/>
    </location>
</feature>
<dbReference type="InterPro" id="IPR013759">
    <property type="entry name" value="Topo_IIA_B_C"/>
</dbReference>
<keyword evidence="8" id="KW-0460">Magnesium</keyword>
<dbReference type="InterPro" id="IPR013757">
    <property type="entry name" value="Topo_IIA_A_a_sf"/>
</dbReference>
<feature type="compositionally biased region" description="Acidic residues" evidence="14">
    <location>
        <begin position="1340"/>
        <end position="1349"/>
    </location>
</feature>
<feature type="region of interest" description="Disordered" evidence="14">
    <location>
        <begin position="467"/>
        <end position="488"/>
    </location>
</feature>
<name>A0ABM4CIE8_HYDVU</name>
<dbReference type="InterPro" id="IPR003594">
    <property type="entry name" value="HATPase_dom"/>
</dbReference>
<evidence type="ECO:0000256" key="8">
    <source>
        <dbReference type="ARBA" id="ARBA00022842"/>
    </source>
</evidence>
<dbReference type="SUPFAM" id="SSF56719">
    <property type="entry name" value="Type II DNA topoisomerase"/>
    <property type="match status" value="1"/>
</dbReference>
<feature type="region of interest" description="Disordered" evidence="14">
    <location>
        <begin position="1231"/>
        <end position="1250"/>
    </location>
</feature>
<dbReference type="SMART" id="SM00433">
    <property type="entry name" value="TOP2c"/>
    <property type="match status" value="1"/>
</dbReference>
<comment type="subunit">
    <text evidence="13">Homodimer.</text>
</comment>
<dbReference type="SMART" id="SM00434">
    <property type="entry name" value="TOP4c"/>
    <property type="match status" value="1"/>
</dbReference>
<feature type="compositionally biased region" description="Polar residues" evidence="14">
    <location>
        <begin position="1391"/>
        <end position="1408"/>
    </location>
</feature>
<keyword evidence="17" id="KW-1185">Reference proteome</keyword>
<dbReference type="Proteomes" id="UP001652625">
    <property type="component" value="Chromosome 09"/>
</dbReference>
<feature type="domain" description="Toprim" evidence="15">
    <location>
        <begin position="495"/>
        <end position="612"/>
    </location>
</feature>
<dbReference type="SUPFAM" id="SSF55874">
    <property type="entry name" value="ATPase domain of HSP90 chaperone/DNA topoisomerase II/histidine kinase"/>
    <property type="match status" value="1"/>
</dbReference>
<feature type="region of interest" description="Disordered" evidence="14">
    <location>
        <begin position="1136"/>
        <end position="1158"/>
    </location>
</feature>
<comment type="catalytic activity">
    <reaction evidence="1 12 13">
        <text>ATP-dependent breakage, passage and rejoining of double-stranded DNA.</text>
        <dbReference type="EC" id="5.6.2.2"/>
    </reaction>
</comment>
<evidence type="ECO:0000256" key="10">
    <source>
        <dbReference type="ARBA" id="ARBA00023125"/>
    </source>
</evidence>
<dbReference type="Gene3D" id="3.30.230.10">
    <property type="match status" value="1"/>
</dbReference>
<dbReference type="InterPro" id="IPR013758">
    <property type="entry name" value="Topo_IIA_A/C_ab"/>
</dbReference>
<evidence type="ECO:0000256" key="13">
    <source>
        <dbReference type="RuleBase" id="RU362094"/>
    </source>
</evidence>
<dbReference type="SUPFAM" id="SSF54211">
    <property type="entry name" value="Ribosomal protein S5 domain 2-like"/>
    <property type="match status" value="1"/>
</dbReference>
<dbReference type="Pfam" id="PF00204">
    <property type="entry name" value="DNA_gyraseB"/>
    <property type="match status" value="1"/>
</dbReference>
<comment type="similarity">
    <text evidence="4 13">Belongs to the type II topoisomerase family.</text>
</comment>
<evidence type="ECO:0000256" key="1">
    <source>
        <dbReference type="ARBA" id="ARBA00000185"/>
    </source>
</evidence>
<evidence type="ECO:0000256" key="6">
    <source>
        <dbReference type="ARBA" id="ARBA00022741"/>
    </source>
</evidence>
<evidence type="ECO:0000259" key="15">
    <source>
        <dbReference type="PROSITE" id="PS50880"/>
    </source>
</evidence>
<keyword evidence="6 13" id="KW-0547">Nucleotide-binding</keyword>
<dbReference type="PANTHER" id="PTHR10169">
    <property type="entry name" value="DNA TOPOISOMERASE/GYRASE"/>
    <property type="match status" value="1"/>
</dbReference>
<evidence type="ECO:0000256" key="7">
    <source>
        <dbReference type="ARBA" id="ARBA00022840"/>
    </source>
</evidence>
<dbReference type="SMART" id="SM00387">
    <property type="entry name" value="HATPase_c"/>
    <property type="match status" value="1"/>
</dbReference>
<organism evidence="17 18">
    <name type="scientific">Hydra vulgaris</name>
    <name type="common">Hydra</name>
    <name type="synonym">Hydra attenuata</name>
    <dbReference type="NCBI Taxonomy" id="6087"/>
    <lineage>
        <taxon>Eukaryota</taxon>
        <taxon>Metazoa</taxon>
        <taxon>Cnidaria</taxon>
        <taxon>Hydrozoa</taxon>
        <taxon>Hydroidolina</taxon>
        <taxon>Anthoathecata</taxon>
        <taxon>Aplanulata</taxon>
        <taxon>Hydridae</taxon>
        <taxon>Hydra</taxon>
    </lineage>
</organism>
<feature type="compositionally biased region" description="Basic and acidic residues" evidence="14">
    <location>
        <begin position="1431"/>
        <end position="1447"/>
    </location>
</feature>
<keyword evidence="7 13" id="KW-0067">ATP-binding</keyword>
<dbReference type="EC" id="5.6.2.2" evidence="13"/>
<evidence type="ECO:0000256" key="4">
    <source>
        <dbReference type="ARBA" id="ARBA00011080"/>
    </source>
</evidence>
<feature type="compositionally biased region" description="Polar residues" evidence="14">
    <location>
        <begin position="1147"/>
        <end position="1158"/>
    </location>
</feature>
<dbReference type="InterPro" id="IPR034157">
    <property type="entry name" value="TOPRIM_TopoII"/>
</dbReference>
<dbReference type="RefSeq" id="XP_065661521.1">
    <property type="nucleotide sequence ID" value="XM_065805449.1"/>
</dbReference>
<dbReference type="Pfam" id="PF01751">
    <property type="entry name" value="Toprim"/>
    <property type="match status" value="1"/>
</dbReference>
<dbReference type="InterPro" id="IPR050634">
    <property type="entry name" value="DNA_Topoisomerase_II"/>
</dbReference>
<feature type="compositionally biased region" description="Low complexity" evidence="14">
    <location>
        <begin position="1589"/>
        <end position="1601"/>
    </location>
</feature>
<dbReference type="Gene3D" id="1.10.268.10">
    <property type="entry name" value="Topoisomerase, domain 3"/>
    <property type="match status" value="1"/>
</dbReference>
<evidence type="ECO:0000256" key="12">
    <source>
        <dbReference type="PROSITE-ProRule" id="PRU01384"/>
    </source>
</evidence>
<dbReference type="InterPro" id="IPR006171">
    <property type="entry name" value="TOPRIM_dom"/>
</dbReference>
<feature type="compositionally biased region" description="Polar residues" evidence="14">
    <location>
        <begin position="1276"/>
        <end position="1289"/>
    </location>
</feature>
<accession>A0ABM4CIE8</accession>
<keyword evidence="9 12" id="KW-0799">Topoisomerase</keyword>
<gene>
    <name evidence="18" type="primary">LOC100214280</name>
</gene>
<evidence type="ECO:0000256" key="2">
    <source>
        <dbReference type="ARBA" id="ARBA00001913"/>
    </source>
</evidence>
<feature type="compositionally biased region" description="Basic and acidic residues" evidence="14">
    <location>
        <begin position="1572"/>
        <end position="1587"/>
    </location>
</feature>
<dbReference type="Pfam" id="PF02518">
    <property type="entry name" value="HATPase_c"/>
    <property type="match status" value="1"/>
</dbReference>
<keyword evidence="11 12" id="KW-0413">Isomerase</keyword>
<evidence type="ECO:0000256" key="11">
    <source>
        <dbReference type="ARBA" id="ARBA00023235"/>
    </source>
</evidence>
<comment type="function">
    <text evidence="13">Control of topological states of DNA by transient breakage and subsequent rejoining of DNA strands. Topoisomerase II makes double-strand breaks.</text>
</comment>
<feature type="compositionally biased region" description="Acidic residues" evidence="14">
    <location>
        <begin position="1613"/>
        <end position="1624"/>
    </location>
</feature>
<feature type="compositionally biased region" description="Basic residues" evidence="14">
    <location>
        <begin position="468"/>
        <end position="477"/>
    </location>
</feature>
<dbReference type="CDD" id="cd00187">
    <property type="entry name" value="TOP4c"/>
    <property type="match status" value="1"/>
</dbReference>
<dbReference type="InterPro" id="IPR036890">
    <property type="entry name" value="HATPase_C_sf"/>
</dbReference>
<evidence type="ECO:0000256" key="5">
    <source>
        <dbReference type="ARBA" id="ARBA00022723"/>
    </source>
</evidence>
<dbReference type="InterPro" id="IPR018522">
    <property type="entry name" value="TopoIIA_CS"/>
</dbReference>
<dbReference type="InterPro" id="IPR014721">
    <property type="entry name" value="Ribsml_uS5_D2-typ_fold_subgr"/>
</dbReference>
<proteinExistence type="inferred from homology"/>
<dbReference type="Gene3D" id="3.40.50.670">
    <property type="match status" value="1"/>
</dbReference>
<dbReference type="InterPro" id="IPR013506">
    <property type="entry name" value="Topo_IIA_bsu_dom2"/>
</dbReference>
<dbReference type="InterPro" id="IPR020568">
    <property type="entry name" value="Ribosomal_Su5_D2-typ_SF"/>
</dbReference>
<sequence>MVEKDGDFIYQNIILRNYNKTNASVQKIYTDIMSSLTSSMDLHFRDIKDIDMNIDSVVPMKNKRLSVERIYQKKSQLEHIILRPDSYIGSTEPCQQSMWVWDDESSSIISKNITFSPGLYKIFDEIIVNAADNKQRDVKMNTIKVNIDVEKNIISVWNNGRGIPVEMHKEQNVYVPTLIFGHLLTSSNYDDTEKKVVGGRNGFGAKLCNIFSTKFSIETGCDGKKFKQVWKNNMSKAEPEHIVDYSGSDFTCVTFSPDLPKFKMDKLDNDFVSLLKRRAYDMAGVCRGVSVYLNGEKLKVKSFKDYVGLYVKTVSKTENGEEQGPKIVHEIVNPRWEICVTVSESGFQHSSFVNSIATTKGGTHVTYIVDQLCDKLIATVKKKTGKGGFDIKPFHVKSHLWVFVNTLIENPTFDSQTKENMTLRKSAFGSTCELSDKYIKMVQDTGVLENILSWVKFKSEAQLNKKGSSSKHSRLKGVPKLEDANDAGTKRSRDCTLIVTEGDSAKALVMAGLSVVGRDKYGVFPLRGKLLNVRDASHSQIMNNAEIGSLVKIIGLQFGKKYENENDMKTLRYGHLMIMADQDQDGSHIKGLVINFIHANWPGLLKIPFLEEFITPIIKASKSKKETISFFSIPEFEEWKEATPNYKSWHIKYYKGLGSSTSIEGKEYFSDMQRHRIVFEYDGPSSDEALILAFSKKCANERKNWLDNGLAERKLRREAGLPEVYLYEKGTRTVTYQDFINKELILFSNTDNERSIPSLVDGFKPGQRKVLFTCMKRNDKREVKVAQLAGSVAELSAYHHGEMSLMGTIVNLAQNFVGSNNLNVLLPIGQFGTRHVGGKDSASPRYIFTMMSSLTRLVFPEKDDAVLTYLFDDNQKIEPEWYCPIIPMCLVNGAEGIGTGYSTKIPNFDIRDIVKNVKRMINGEEPQPMFPSYKDFTGEIVQEGDQKFICQGTINIIDETTIEITELPVRTWTQAYKETVLDVYLYGNEKSPPCITDYKEYHTDATVKFVITMTPEQMVKAEEEGLHKKFKLLSSINLSCMVLFDEFGCIKKYESPTEIMKAFFNVRMAKYNERKKFILGMLEAECSKLENQARFILEKIEGKIIIENRSKRDVITTLVERGYASDPVKTWKAEVDKSGHLEDDSEAPTTDVASSSSSLTGPDFAYLLSMTIMSLSREKKEELLNQRDEKKKELNALKQKTPSDLWTDDLNKFCEELERVEEQEKELNRAVDALSSKSNSRSTKVNKAKKVPVKSKDIAKAFDKKSDTKVLPVKDTFSNVIKSEPSEQSQENDNEDREEVLSLADRLKKNISEGKKKQAPLSFKPSKPKKAKFVVHSDSDNEADDDEFKIEDFSGEKEFSVDLPKRDTRKKEIKKYFDDSDNPSDNDNVSEVSPTVLQSKNLNVSTDSENSDEAQTRALIHKLSPVKKKTYSADKKVQSVVEDKGTESKPILLSDSPSKSNKTEKKKPDKKLAKKPDVKQSLISFGPSIPTASANLDLEKKVTTKTKPTVSKSVTKRPLSEDESDPLSPKTKKTKKKNNMKPKQDEDKPPKFSKPKPAKTVIKALPKNTKKLHTDSEGDDDSFRLDDIPAVAPRSRGAGRAASKKVVYKFSSDEDDDADDDFAV</sequence>
<dbReference type="PROSITE" id="PS50880">
    <property type="entry name" value="TOPRIM"/>
    <property type="match status" value="1"/>
</dbReference>